<organism evidence="3 4">
    <name type="scientific">Sphingobacterium lactis</name>
    <dbReference type="NCBI Taxonomy" id="797291"/>
    <lineage>
        <taxon>Bacteria</taxon>
        <taxon>Pseudomonadati</taxon>
        <taxon>Bacteroidota</taxon>
        <taxon>Sphingobacteriia</taxon>
        <taxon>Sphingobacteriales</taxon>
        <taxon>Sphingobacteriaceae</taxon>
        <taxon>Sphingobacterium</taxon>
    </lineage>
</organism>
<dbReference type="RefSeq" id="WP_103908006.1">
    <property type="nucleotide sequence ID" value="NZ_CP049246.1"/>
</dbReference>
<sequence length="710" mass="76736">MSFVATIEADINKWTPNLDKAGKDVNNFASKVSGNLKNVSNLFEKINGTSIGGLQNRLAQLKLNLENATDIQSISKYNIRIRNTQDEIERLKNLGLQTSNSLKNIGSSSVTKGIDQYSRSLRGSNTVAMEFNRIIQDAPFGMMGISNNLTQLTDNYKTYAQSVRQAALEQGKSISNFQIFKGAVAGILSPINLFSLGISAVTSGLILYQQWQQRAKKATKETSDKFKELAENLNNISATMYKAAQSSGNEVAQLNALYKITTNVNQSTTARKKAAKELIDQYPALFGKFSQEQVMLGRAKTAYDEVSKSIIATARAQAAYGRIGEKASQQLAIDETNRSLQKEISLLDVAIKRQESLTTAGQSVGAAAEAVESGNVRKLNDLYEQRSNILNQVTGNLLDRAKIQEDINQLEGFAVTNQAKTIATTEKAEKKTKDYTDSIAKLMAELNGGALSEYDRRIYEINIKYEGIFETIKKIGTTSRQQDAFGLATQAKRFEILRAQAERFVETTANLKAINVGGLSNPDVNIPITLNPTLANGAYEKVTSDLELGTESLVDRVNSVLSSGISNGLTGMFNNIGEAMATGGNVMQAIGDSLVSGLSNLAKQIGEQMIAFGVAGIALKKLAMNPFLAIAAGAALVALGSFASSSVGRQTANFNGTNTSSYGSSVNTSSGAFPRGAYYNNDKQEVEFKIRGNDLVGAMKTNNNRNKRLG</sequence>
<evidence type="ECO:0000256" key="2">
    <source>
        <dbReference type="SAM" id="Phobius"/>
    </source>
</evidence>
<keyword evidence="4" id="KW-1185">Reference proteome</keyword>
<evidence type="ECO:0000256" key="1">
    <source>
        <dbReference type="SAM" id="Coils"/>
    </source>
</evidence>
<keyword evidence="2" id="KW-1133">Transmembrane helix</keyword>
<accession>A0A1H6CT78</accession>
<keyword evidence="1" id="KW-0175">Coiled coil</keyword>
<evidence type="ECO:0000313" key="4">
    <source>
        <dbReference type="Proteomes" id="UP000236731"/>
    </source>
</evidence>
<gene>
    <name evidence="3" type="ORF">SAMN05421877_11945</name>
</gene>
<protein>
    <submittedName>
        <fullName evidence="3">Uncharacterized protein</fullName>
    </submittedName>
</protein>
<dbReference type="EMBL" id="FNUT01000019">
    <property type="protein sequence ID" value="SEG75795.1"/>
    <property type="molecule type" value="Genomic_DNA"/>
</dbReference>
<proteinExistence type="predicted"/>
<dbReference type="AlphaFoldDB" id="A0A1H6CT78"/>
<reference evidence="4" key="1">
    <citation type="submission" date="2016-10" db="EMBL/GenBank/DDBJ databases">
        <authorList>
            <person name="Varghese N."/>
            <person name="Submissions S."/>
        </authorList>
    </citation>
    <scope>NUCLEOTIDE SEQUENCE [LARGE SCALE GENOMIC DNA]</scope>
    <source>
        <strain evidence="4">DSM 22361</strain>
    </source>
</reference>
<evidence type="ECO:0000313" key="3">
    <source>
        <dbReference type="EMBL" id="SEG75795.1"/>
    </source>
</evidence>
<dbReference type="OrthoDB" id="780707at2"/>
<dbReference type="Proteomes" id="UP000236731">
    <property type="component" value="Unassembled WGS sequence"/>
</dbReference>
<keyword evidence="2" id="KW-0812">Transmembrane</keyword>
<feature type="coiled-coil region" evidence="1">
    <location>
        <begin position="51"/>
        <end position="94"/>
    </location>
</feature>
<name>A0A1H6CT78_9SPHI</name>
<keyword evidence="2" id="KW-0472">Membrane</keyword>
<feature type="transmembrane region" description="Helical" evidence="2">
    <location>
        <begin position="627"/>
        <end position="647"/>
    </location>
</feature>